<feature type="transmembrane region" description="Helical" evidence="1">
    <location>
        <begin position="105"/>
        <end position="127"/>
    </location>
</feature>
<gene>
    <name evidence="2" type="ORF">D1867_10740</name>
</gene>
<protein>
    <submittedName>
        <fullName evidence="2">DUF973 family protein</fullName>
    </submittedName>
</protein>
<reference evidence="2 3" key="1">
    <citation type="submission" date="2019-10" db="EMBL/GenBank/DDBJ databases">
        <title>Genome Sequences from Six Type Strain Members of the Archaeal Family Sulfolobaceae: Acidianus ambivalens, Acidianus infernus, Metallosphaera prunae, Stygiolobus azoricus, Sulfolobus metallicus, and Sulfurisphaera ohwakuensis.</title>
        <authorList>
            <person name="Counts J.A."/>
            <person name="Kelly R.M."/>
        </authorList>
    </citation>
    <scope>NUCLEOTIDE SEQUENCE [LARGE SCALE GENOMIC DNA]</scope>
    <source>
        <strain evidence="2 3">DSM 3191</strain>
    </source>
</reference>
<name>A0A6A9QP75_ACIIN</name>
<evidence type="ECO:0000313" key="3">
    <source>
        <dbReference type="Proteomes" id="UP000440125"/>
    </source>
</evidence>
<dbReference type="RefSeq" id="WP_155864129.1">
    <property type="nucleotide sequence ID" value="NZ_WFIY01000004.1"/>
</dbReference>
<dbReference type="EMBL" id="WFIY01000004">
    <property type="protein sequence ID" value="MUM65708.1"/>
    <property type="molecule type" value="Genomic_DNA"/>
</dbReference>
<dbReference type="Proteomes" id="UP000440125">
    <property type="component" value="Unassembled WGS sequence"/>
</dbReference>
<dbReference type="OrthoDB" id="43689at2157"/>
<evidence type="ECO:0000256" key="1">
    <source>
        <dbReference type="SAM" id="Phobius"/>
    </source>
</evidence>
<organism evidence="2 3">
    <name type="scientific">Acidianus infernus</name>
    <dbReference type="NCBI Taxonomy" id="12915"/>
    <lineage>
        <taxon>Archaea</taxon>
        <taxon>Thermoproteota</taxon>
        <taxon>Thermoprotei</taxon>
        <taxon>Sulfolobales</taxon>
        <taxon>Sulfolobaceae</taxon>
        <taxon>Acidianus</taxon>
    </lineage>
</organism>
<keyword evidence="1" id="KW-0472">Membrane</keyword>
<keyword evidence="1" id="KW-1133">Transmembrane helix</keyword>
<accession>A0A6A9QP75</accession>
<dbReference type="Pfam" id="PF06157">
    <property type="entry name" value="DUF973"/>
    <property type="match status" value="1"/>
</dbReference>
<keyword evidence="3" id="KW-1185">Reference proteome</keyword>
<sequence>MSFETDIEGLKELKDASLWFIIIEILAIIGEFASVAALVIAVIDLVLLFTIAIPKLRHAFQIFASTGKNVSKGFTGLNLILPGIVVELLGGALAIAGLFSSSVSLAIVGGVIVFLAAIILFIAYLLIGIDIFNLGNFYNNDMLKIGGILIIIPFISFIGWILTYVSVDEVINKLRGGTYVPQQFQVYQVGQGIIRLDGTANLTLFSSINVNVVSASIDNTPYTTTNIIPNVLNVGNNFITMKFAGVTGLIPGNNYYLTIYLSNGTSIKAVVTCSST</sequence>
<dbReference type="InterPro" id="IPR009321">
    <property type="entry name" value="DUF973"/>
</dbReference>
<comment type="caution">
    <text evidence="2">The sequence shown here is derived from an EMBL/GenBank/DDBJ whole genome shotgun (WGS) entry which is preliminary data.</text>
</comment>
<feature type="transmembrane region" description="Helical" evidence="1">
    <location>
        <begin position="74"/>
        <end position="99"/>
    </location>
</feature>
<dbReference type="AlphaFoldDB" id="A0A6A9QP75"/>
<feature type="transmembrane region" description="Helical" evidence="1">
    <location>
        <begin position="148"/>
        <end position="167"/>
    </location>
</feature>
<proteinExistence type="predicted"/>
<feature type="transmembrane region" description="Helical" evidence="1">
    <location>
        <begin position="20"/>
        <end position="53"/>
    </location>
</feature>
<evidence type="ECO:0000313" key="2">
    <source>
        <dbReference type="EMBL" id="MUM65708.1"/>
    </source>
</evidence>
<keyword evidence="1" id="KW-0812">Transmembrane</keyword>